<feature type="domain" description="Mce/MlaD" evidence="2">
    <location>
        <begin position="34"/>
        <end position="110"/>
    </location>
</feature>
<name>A0A235BMW5_UNCW3</name>
<feature type="coiled-coil region" evidence="1">
    <location>
        <begin position="151"/>
        <end position="178"/>
    </location>
</feature>
<evidence type="ECO:0000313" key="4">
    <source>
        <dbReference type="Proteomes" id="UP000215215"/>
    </source>
</evidence>
<protein>
    <recommendedName>
        <fullName evidence="2">Mce/MlaD domain-containing protein</fullName>
    </recommendedName>
</protein>
<gene>
    <name evidence="3" type="ORF">CH333_10695</name>
</gene>
<organism evidence="3 4">
    <name type="scientific">candidate division WOR-3 bacterium JGI_Cruoil_03_44_89</name>
    <dbReference type="NCBI Taxonomy" id="1973748"/>
    <lineage>
        <taxon>Bacteria</taxon>
        <taxon>Bacteria division WOR-3</taxon>
    </lineage>
</organism>
<dbReference type="AlphaFoldDB" id="A0A235BMW5"/>
<accession>A0A235BMW5</accession>
<dbReference type="Pfam" id="PF02470">
    <property type="entry name" value="MlaD"/>
    <property type="match status" value="1"/>
</dbReference>
<keyword evidence="1" id="KW-0175">Coiled coil</keyword>
<dbReference type="InterPro" id="IPR052336">
    <property type="entry name" value="MlaD_Phospholipid_Transporter"/>
</dbReference>
<evidence type="ECO:0000256" key="1">
    <source>
        <dbReference type="SAM" id="Coils"/>
    </source>
</evidence>
<proteinExistence type="predicted"/>
<reference evidence="3 4" key="1">
    <citation type="submission" date="2017-07" db="EMBL/GenBank/DDBJ databases">
        <title>Recovery of genomes from metagenomes via a dereplication, aggregation, and scoring strategy.</title>
        <authorList>
            <person name="Sieber C.M."/>
            <person name="Probst A.J."/>
            <person name="Sharrar A."/>
            <person name="Thomas B.C."/>
            <person name="Hess M."/>
            <person name="Tringe S.G."/>
            <person name="Banfield J.F."/>
        </authorList>
    </citation>
    <scope>NUCLEOTIDE SEQUENCE [LARGE SCALE GENOMIC DNA]</scope>
    <source>
        <strain evidence="3">JGI_Cruoil_03_44_89</strain>
    </source>
</reference>
<dbReference type="PANTHER" id="PTHR33371">
    <property type="entry name" value="INTERMEMBRANE PHOSPHOLIPID TRANSPORT SYSTEM BINDING PROTEIN MLAD-RELATED"/>
    <property type="match status" value="1"/>
</dbReference>
<evidence type="ECO:0000313" key="3">
    <source>
        <dbReference type="EMBL" id="OYD13631.1"/>
    </source>
</evidence>
<dbReference type="InterPro" id="IPR003399">
    <property type="entry name" value="Mce/MlaD"/>
</dbReference>
<dbReference type="PANTHER" id="PTHR33371:SF4">
    <property type="entry name" value="INTERMEMBRANE PHOSPHOLIPID TRANSPORT SYSTEM BINDING PROTEIN MLAD"/>
    <property type="match status" value="1"/>
</dbReference>
<dbReference type="Proteomes" id="UP000215215">
    <property type="component" value="Unassembled WGS sequence"/>
</dbReference>
<sequence length="259" mass="28626">MSKAAKTGIFITATVFALILLQLWMSQFRFRSEGYPVIAHFPDVTGLKKRDAVRVYGVEKGLVQDIRFKGDYVEVLLWLDKDVFLCKDAHASIKDVAMISGTKYVELDPGASEERFTESDIVRGEASIGIPYSTLGKLAMNIDKLVSSQNIEEITATLSNMQNTTKELQNLILNVKDDLGSTMTAVGDGARSISSLSETLRETSSRLDGILVALNEGEGTLGKLIKDDSLYIEIGNTVRATRELVDDIKANPRKYIHIF</sequence>
<dbReference type="EMBL" id="NOZQ01000230">
    <property type="protein sequence ID" value="OYD13631.1"/>
    <property type="molecule type" value="Genomic_DNA"/>
</dbReference>
<comment type="caution">
    <text evidence="3">The sequence shown here is derived from an EMBL/GenBank/DDBJ whole genome shotgun (WGS) entry which is preliminary data.</text>
</comment>
<evidence type="ECO:0000259" key="2">
    <source>
        <dbReference type="Pfam" id="PF02470"/>
    </source>
</evidence>